<evidence type="ECO:0000256" key="3">
    <source>
        <dbReference type="ARBA" id="ARBA00022824"/>
    </source>
</evidence>
<dbReference type="AlphaFoldDB" id="A0A0J9XC94"/>
<keyword evidence="4" id="KW-0653">Protein transport</keyword>
<name>A0A0J9XC94_GEOCN</name>
<organism evidence="7 8">
    <name type="scientific">Geotrichum candidum</name>
    <name type="common">Oospora lactis</name>
    <name type="synonym">Dipodascus geotrichum</name>
    <dbReference type="NCBI Taxonomy" id="1173061"/>
    <lineage>
        <taxon>Eukaryota</taxon>
        <taxon>Fungi</taxon>
        <taxon>Dikarya</taxon>
        <taxon>Ascomycota</taxon>
        <taxon>Saccharomycotina</taxon>
        <taxon>Dipodascomycetes</taxon>
        <taxon>Dipodascales</taxon>
        <taxon>Dipodascaceae</taxon>
        <taxon>Geotrichum</taxon>
    </lineage>
</organism>
<dbReference type="OrthoDB" id="342024at2759"/>
<dbReference type="PANTHER" id="PTHR40787">
    <property type="entry name" value="SECRETED PROTEIN"/>
    <property type="match status" value="1"/>
</dbReference>
<dbReference type="PANTHER" id="PTHR40787:SF3">
    <property type="entry name" value="PROTEIN TRANSPORT PROTEIN SEC39"/>
    <property type="match status" value="1"/>
</dbReference>
<reference evidence="7" key="1">
    <citation type="submission" date="2014-03" db="EMBL/GenBank/DDBJ databases">
        <authorList>
            <person name="Casaregola S."/>
        </authorList>
    </citation>
    <scope>NUCLEOTIDE SEQUENCE [LARGE SCALE GENOMIC DNA]</scope>
    <source>
        <strain evidence="7">CLIB 918</strain>
    </source>
</reference>
<dbReference type="GO" id="GO:0005783">
    <property type="term" value="C:endoplasmic reticulum"/>
    <property type="evidence" value="ECO:0007669"/>
    <property type="project" value="UniProtKB-SubCell"/>
</dbReference>
<feature type="compositionally biased region" description="Basic and acidic residues" evidence="5">
    <location>
        <begin position="755"/>
        <end position="768"/>
    </location>
</feature>
<evidence type="ECO:0000313" key="8">
    <source>
        <dbReference type="Proteomes" id="UP000242525"/>
    </source>
</evidence>
<evidence type="ECO:0000256" key="1">
    <source>
        <dbReference type="ARBA" id="ARBA00004240"/>
    </source>
</evidence>
<feature type="domain" description="Sec39" evidence="6">
    <location>
        <begin position="19"/>
        <end position="233"/>
    </location>
</feature>
<dbReference type="InterPro" id="IPR013244">
    <property type="entry name" value="Sec39_domain"/>
</dbReference>
<comment type="caution">
    <text evidence="7">The sequence shown here is derived from an EMBL/GenBank/DDBJ whole genome shotgun (WGS) entry which is preliminary data.</text>
</comment>
<protein>
    <submittedName>
        <fullName evidence="7">Similar to Saccharomyces cerevisiae YLR440C DSL3 Component of the Dsl1p tethering complex that interacts with ER SNAREs Sec20p and Use1p</fullName>
    </submittedName>
</protein>
<evidence type="ECO:0000313" key="7">
    <source>
        <dbReference type="EMBL" id="CDO54933.1"/>
    </source>
</evidence>
<accession>A0A0J9XC94</accession>
<sequence>MTTPSTHDREYQASFLALIEFATSVRFDDIELLIASMPQLLQSPTSSASAFTALLYFLPESTPLADYVDLIKKLLDGQFQTNLPVPDYSHFDRFSDEELAQHFQAATRYLTQKTTPLGWGSSSASTPFINDWVKARIRLVDNYTGLPTPPDLLLGLVDTTDQSIIDWQYSILHVLMAFRRSYAGQTAWISLQEFESLSPHNAVKLLLQFASTDNIVTDVNNLIVPYLNNKKDQSPLWDWIGDESSVPKERLSLLLELVKADGVFIPPNPGYFGFIRAVLAFLYSFPQNHYTTEIFKELTLVEHYFGNFELDAEPFDTKFPENIAETDLYSYTTLLKSQLTLPTLSSLKTFHNYAHSAEILFSNIPDITLIEVVVTSLYGSDQDQIALARKYIFGSNNDDEFGDEKWKHYDSKQWTKVRDNLLWLKNKSHVLSKVPSAWVDETLLISTLASGQFDFVEARFINVRRAAASSSVVTTHLLDAFYENYDKATSCSTSRGGLKKAAKCLELLQEKYANKNPLPSPIERAAKLLSSTDALSKYSLTLTPGVPLHPVELRVQSKDPLVIIHRLLELNPKLYHELDFLQDISKDLYYGITGNKADDGEINTRVRAMCIDVALANSDFEQAYNYTKELQDYVKQSSSHNQLPWTTCYQVGKFVSPEWDGNTPESVLSKQLELLSFTLTYAPKENLPSILKVWERVESQLNEERPAERRNHQQHSSTDILTSASSRFARAIQSSASTTFGSGGSGGSNQAPELGHGEDHTNSRKRDQISNLLVSGLGWAIGANPR</sequence>
<evidence type="ECO:0000256" key="4">
    <source>
        <dbReference type="ARBA" id="ARBA00022927"/>
    </source>
</evidence>
<evidence type="ECO:0000256" key="2">
    <source>
        <dbReference type="ARBA" id="ARBA00022448"/>
    </source>
</evidence>
<dbReference type="GO" id="GO:0015031">
    <property type="term" value="P:protein transport"/>
    <property type="evidence" value="ECO:0007669"/>
    <property type="project" value="UniProtKB-KW"/>
</dbReference>
<feature type="region of interest" description="Disordered" evidence="5">
    <location>
        <begin position="736"/>
        <end position="768"/>
    </location>
</feature>
<dbReference type="GO" id="GO:0006890">
    <property type="term" value="P:retrograde vesicle-mediated transport, Golgi to endoplasmic reticulum"/>
    <property type="evidence" value="ECO:0007669"/>
    <property type="project" value="InterPro"/>
</dbReference>
<dbReference type="Pfam" id="PF08314">
    <property type="entry name" value="Sec39"/>
    <property type="match status" value="2"/>
</dbReference>
<comment type="subcellular location">
    <subcellularLocation>
        <location evidence="1">Endoplasmic reticulum</location>
    </subcellularLocation>
</comment>
<keyword evidence="8" id="KW-1185">Reference proteome</keyword>
<keyword evidence="3" id="KW-0256">Endoplasmic reticulum</keyword>
<dbReference type="EMBL" id="CCBN010000009">
    <property type="protein sequence ID" value="CDO54933.1"/>
    <property type="molecule type" value="Genomic_DNA"/>
</dbReference>
<evidence type="ECO:0000256" key="5">
    <source>
        <dbReference type="SAM" id="MobiDB-lite"/>
    </source>
</evidence>
<proteinExistence type="predicted"/>
<evidence type="ECO:0000259" key="6">
    <source>
        <dbReference type="Pfam" id="PF08314"/>
    </source>
</evidence>
<gene>
    <name evidence="7" type="ORF">BN980_GECA09s01495g</name>
</gene>
<feature type="domain" description="Sec39" evidence="6">
    <location>
        <begin position="275"/>
        <end position="708"/>
    </location>
</feature>
<keyword evidence="2" id="KW-0813">Transport</keyword>
<dbReference type="Proteomes" id="UP000242525">
    <property type="component" value="Unassembled WGS sequence"/>
</dbReference>
<dbReference type="STRING" id="1173061.A0A0J9XC94"/>